<gene>
    <name evidence="1" type="ORF">g.28621</name>
</gene>
<name>A0A1B6JEE4_9HEMI</name>
<accession>A0A1B6JEE4</accession>
<dbReference type="EMBL" id="GECU01010045">
    <property type="protein sequence ID" value="JAS97661.1"/>
    <property type="molecule type" value="Transcribed_RNA"/>
</dbReference>
<reference evidence="1" key="1">
    <citation type="submission" date="2015-11" db="EMBL/GenBank/DDBJ databases">
        <title>De novo transcriptome assembly of four potential Pierce s Disease insect vectors from Arizona vineyards.</title>
        <authorList>
            <person name="Tassone E.E."/>
        </authorList>
    </citation>
    <scope>NUCLEOTIDE SEQUENCE</scope>
</reference>
<dbReference type="AlphaFoldDB" id="A0A1B6JEE4"/>
<proteinExistence type="predicted"/>
<evidence type="ECO:0000313" key="1">
    <source>
        <dbReference type="EMBL" id="JAS97661.1"/>
    </source>
</evidence>
<protein>
    <submittedName>
        <fullName evidence="1">Uncharacterized protein</fullName>
    </submittedName>
</protein>
<organism evidence="1">
    <name type="scientific">Homalodisca liturata</name>
    <dbReference type="NCBI Taxonomy" id="320908"/>
    <lineage>
        <taxon>Eukaryota</taxon>
        <taxon>Metazoa</taxon>
        <taxon>Ecdysozoa</taxon>
        <taxon>Arthropoda</taxon>
        <taxon>Hexapoda</taxon>
        <taxon>Insecta</taxon>
        <taxon>Pterygota</taxon>
        <taxon>Neoptera</taxon>
        <taxon>Paraneoptera</taxon>
        <taxon>Hemiptera</taxon>
        <taxon>Auchenorrhyncha</taxon>
        <taxon>Membracoidea</taxon>
        <taxon>Cicadellidae</taxon>
        <taxon>Cicadellinae</taxon>
        <taxon>Proconiini</taxon>
        <taxon>Homalodisca</taxon>
    </lineage>
</organism>
<sequence>MCSVEHTILSSHCLVVIMESWSVQHRVFTYDSFVRNNESIVAVQREFRRHFNLARNNSVSNRNTILRWVQSKRIPIRQVWFQQDGATAHTERNSMEAIRA</sequence>
<feature type="non-terminal residue" evidence="1">
    <location>
        <position position="100"/>
    </location>
</feature>